<evidence type="ECO:0000256" key="9">
    <source>
        <dbReference type="ARBA" id="ARBA00022737"/>
    </source>
</evidence>
<dbReference type="CDD" id="cd08373">
    <property type="entry name" value="C2A_Ferlin"/>
    <property type="match status" value="1"/>
</dbReference>
<dbReference type="GO" id="GO:0046872">
    <property type="term" value="F:metal ion binding"/>
    <property type="evidence" value="ECO:0007669"/>
    <property type="project" value="UniProtKB-KW"/>
</dbReference>
<feature type="region of interest" description="Disordered" evidence="20">
    <location>
        <begin position="939"/>
        <end position="968"/>
    </location>
</feature>
<dbReference type="Pfam" id="PF00168">
    <property type="entry name" value="C2"/>
    <property type="match status" value="7"/>
</dbReference>
<sequence length="2182" mass="247723">MLRVIVESASNIPKTKFGKPDPIVSVIFKDEKKKTKKVDNELNPVWNEILEFDLRGIPLDFSSSLGIVVKDFETIGQNKLIGTATVALKDLVGDQSRSLPYKLTSLLNERGQETGATIDLVIGYDPPSAPHPNDPSGTSVPGMGGEEEEDGGDEEELDNTIKVPGPKGPGGMASEAHLARRLTKGRSSRRMLSNKPQDFQIRVRVIEGRQLSGNNIRPVVKVHVCGQTHRTRIKRGNNPFFDELFFYNVHLTPSELMDEIISIRVYNSHSLRADCLMGEFKIDVGFVYDEPGHAVMRKWLLLNDPEDTSSGAKGYMKVSMFVLGTGDEPPPEKRDRENDSDDVESNLLLPAGIALRWVTFLLKIYRAEDIPQMDDAFSQTVKEIFGGTADKKNLVDPFVEVSFAGKKVCTNIIEKNANPEWNQVVNLQIKFPSVCEKIKLTIYDWDRLTKNDVVGTTYLYLSKIAASGGEVEDFSSSGSGAASYTANTGETEVGFVPTFGPCYLNLYGSPREYTGFPDPYDELNTGKGEGVAYRGRIFVELSTLLEKTPPDKKLEPISNDDLLVVEKYQRRRKYSLSAVFHSATMLQDVGEAIQFEVSIGNYGNKFDTTCKPLASTTQYSRAIFDGNYYYYLPWAHTKPVVTLTSYWEDISHRLDAVNTLLVMAERLQSNLEALKSGIQGKIPANQLAEVWLKLIDEITEDTRYTLPLTEGKANVTVLDTQIQKLRSRALSQIHEAAVRMRSEATEVKSTLAEIEDWLDKLMQLTEEPQNSMPDIIIWMIRGEKRLAYARIPAHQVLYSTSGENASGKYCGKTQTIFLKYPQEKNNGPKVPVELRVNIWLGLSAVEKKFNSFAEGTFTVFAEMYENQALMFGKWGTSGLVGRHKFSDVTGKIKLKREFFLPPKGWEWEGDWIVDPERSLLTEADAGHTEFTDEVYQNESRYPGGEWKPAEDTYTDANGDKAASPSELTCPPGWEWEDDAWVYDINRAVDERGWEYGITIPPDNKPKSWVAAEKMYHTHRRRRLVRKRKKDLAQSTSSTAKAMEALEDREGWEYASLIGWKFHWKQRSSDTFRRRRWRRKMAPSETHGAAAIFKLEGALGADTTEDGDEKSSEKQKHSATTVFGANTPIVSCNFDRVYIYHLRCYIYQARNLMALDKDSFSDPYAHVSFLHRSKTTEIIHSTLNPTWDQTIIFDEIEIYGEPQTVLQNPPKVVIELFDSDQVGKDEFLGRSLCSPLVKLNSEMDITPKLLWYPVMNGDKACGDVLVTAELILRHKDGSNLPILPSQRAPNLYMVPQGIRPVVQLTAIEILAWGLRNMKNYQMASVTSPSLIVECGGERVESVVIKNLKKTPNFPSSVLFMKVFLPKEELYMPPLVIKVIDHRQFGRKPVVGQCTIDRLDRFRCDPYAGKEDIVPQLKASFLSAPPCRDVIIEIEDTKPLLASKLTEKEEEIVDWWSKFYASTGEHEKCGQYIQKGYSKLKIYDCELENVTEFEGLTDFSDTFKLYRGKSDENEDPSVVGEFKGSFRIYPLSDDPSVPAPPRQFRELPDSVPQECTVRIYIVRGLELQPQDNNGLCDPYIKITLGKKVIEDRDHYIPNTLNPVFGRMYELSCYLPQEKDLKISVYDYDTFTRDEKVGETIIDLENRFLSRFGSHCGIPEQYCVSGVNTWRDQLKPTQLLQNVARFKGFPPPVLSEDGSRIRYGGRDYSLDEFEVNKILHQHLGAPEERLALHILRTQGLVPEHVETRTLHSTFQPNISQGKLQMWVDVFPKSLGPPGPPFNITPRKAKRYYLRVIIWNTKEVILDEKSITGEDMSDIYVKGWIPGNEENKQKTDVHYRSLDGEGNFNWRFVFPFDYLPAEQLCIVAKKEHFWSIDQTEFRLPPRLIIQIWDNDKFSLDDYLGFLELDLHHTIIPAKSPEKCNLDMIPDLKAMNPLKVKTASLFEQKSMKGWWPCYVDKDGSRVMAGKVEMTLEVLNEKEADERPAGKGRDEPNMNPKLDPPNRPETSFLWFTNPCKTMKFIVWRRFKWVILGLLVLLIVLLFVAVLLYSLPVRVPGLCLGFLCGNCGRASHLAFAFVAVHQNDPRHHCGVATCQPLGHLMCPVMRIRISGFHELQAELHGLRKTVVSGIVGEIPQAFISVCLNESQHFRRVFLPSDVLVLNCHASSIFLLAFTDPRLIRGLHTP</sequence>
<evidence type="ECO:0000256" key="16">
    <source>
        <dbReference type="ARBA" id="ARBA00023329"/>
    </source>
</evidence>
<accession>A0A8D1DCJ4</accession>
<keyword evidence="10" id="KW-0106">Calcium</keyword>
<feature type="compositionally biased region" description="Acidic residues" evidence="20">
    <location>
        <begin position="145"/>
        <end position="158"/>
    </location>
</feature>
<evidence type="ECO:0000256" key="8">
    <source>
        <dbReference type="ARBA" id="ARBA00022723"/>
    </source>
</evidence>
<dbReference type="Pfam" id="PF16165">
    <property type="entry name" value="Ferlin_C"/>
    <property type="match status" value="1"/>
</dbReference>
<feature type="domain" description="C2" evidence="22">
    <location>
        <begin position="1123"/>
        <end position="1251"/>
    </location>
</feature>
<dbReference type="InterPro" id="IPR012561">
    <property type="entry name" value="Ferlin_B-domain"/>
</dbReference>
<evidence type="ECO:0000256" key="4">
    <source>
        <dbReference type="ARBA" id="ARBA00007561"/>
    </source>
</evidence>
<evidence type="ECO:0000256" key="10">
    <source>
        <dbReference type="ARBA" id="ARBA00022837"/>
    </source>
</evidence>
<gene>
    <name evidence="23" type="primary">MYOF</name>
</gene>
<feature type="compositionally biased region" description="Basic residues" evidence="20">
    <location>
        <begin position="179"/>
        <end position="189"/>
    </location>
</feature>
<dbReference type="FunFam" id="2.60.40.150:FF:000095">
    <property type="entry name" value="myoferlin isoform X2"/>
    <property type="match status" value="1"/>
</dbReference>
<reference evidence="23" key="1">
    <citation type="submission" date="2025-05" db="UniProtKB">
        <authorList>
            <consortium name="Ensembl"/>
        </authorList>
    </citation>
    <scope>IDENTIFICATION</scope>
</reference>
<dbReference type="InterPro" id="IPR000008">
    <property type="entry name" value="C2_dom"/>
</dbReference>
<dbReference type="Gene3D" id="2.60.40.150">
    <property type="entry name" value="C2 domain"/>
    <property type="match status" value="6"/>
</dbReference>
<evidence type="ECO:0000256" key="15">
    <source>
        <dbReference type="ARBA" id="ARBA00023242"/>
    </source>
</evidence>
<dbReference type="SMART" id="SM00693">
    <property type="entry name" value="DysFN"/>
    <property type="match status" value="2"/>
</dbReference>
<dbReference type="InterPro" id="IPR055072">
    <property type="entry name" value="Ferlin_DSRM"/>
</dbReference>
<comment type="similarity">
    <text evidence="4">Belongs to the ferlin family.</text>
</comment>
<dbReference type="GO" id="GO:0005886">
    <property type="term" value="C:plasma membrane"/>
    <property type="evidence" value="ECO:0007669"/>
    <property type="project" value="UniProtKB-SubCell"/>
</dbReference>
<dbReference type="Pfam" id="PF08151">
    <property type="entry name" value="FerI"/>
    <property type="match status" value="1"/>
</dbReference>
<dbReference type="Proteomes" id="UP000694722">
    <property type="component" value="Unplaced"/>
</dbReference>
<evidence type="ECO:0000256" key="20">
    <source>
        <dbReference type="SAM" id="MobiDB-lite"/>
    </source>
</evidence>
<dbReference type="FunFam" id="2.60.40.150:FF:000037">
    <property type="entry name" value="dysferlin isoform X2"/>
    <property type="match status" value="1"/>
</dbReference>
<feature type="domain" description="C2" evidence="22">
    <location>
        <begin position="1282"/>
        <end position="1410"/>
    </location>
</feature>
<evidence type="ECO:0000256" key="21">
    <source>
        <dbReference type="SAM" id="Phobius"/>
    </source>
</evidence>
<dbReference type="Proteomes" id="UP000694571">
    <property type="component" value="Unplaced"/>
</dbReference>
<dbReference type="FunFam" id="2.60.40.150:FF:000033">
    <property type="entry name" value="dysferlin isoform X2"/>
    <property type="match status" value="1"/>
</dbReference>
<dbReference type="CDD" id="cd04011">
    <property type="entry name" value="C2B_Ferlin"/>
    <property type="match status" value="1"/>
</dbReference>
<dbReference type="FunFam" id="2.60.40.150:FF:000026">
    <property type="entry name" value="dysferlin isoform X2"/>
    <property type="match status" value="1"/>
</dbReference>
<evidence type="ECO:0000313" key="24">
    <source>
        <dbReference type="Proteomes" id="UP000694722"/>
    </source>
</evidence>
<evidence type="ECO:0000256" key="14">
    <source>
        <dbReference type="ARBA" id="ARBA00023136"/>
    </source>
</evidence>
<keyword evidence="8" id="KW-0479">Metal-binding</keyword>
<dbReference type="Ensembl" id="ENSSSCT00040013179.1">
    <property type="protein sequence ID" value="ENSSSCP00040004982.1"/>
    <property type="gene ID" value="ENSSSCG00040009789.1"/>
</dbReference>
<dbReference type="SUPFAM" id="SSF49562">
    <property type="entry name" value="C2 domain (Calcium/lipid-binding domain, CaLB)"/>
    <property type="match status" value="7"/>
</dbReference>
<dbReference type="SMART" id="SM00694">
    <property type="entry name" value="DysFC"/>
    <property type="match status" value="2"/>
</dbReference>
<evidence type="ECO:0000256" key="5">
    <source>
        <dbReference type="ARBA" id="ARBA00022475"/>
    </source>
</evidence>
<comment type="subcellular location">
    <subcellularLocation>
        <location evidence="1">Cell membrane</location>
        <topology evidence="1">Single-pass type II membrane protein</topology>
    </subcellularLocation>
    <subcellularLocation>
        <location evidence="2">Cytoplasmic vesicle membrane</location>
        <topology evidence="2">Single-pass type II membrane protein</topology>
    </subcellularLocation>
    <subcellularLocation>
        <location evidence="3">Nucleus membrane</location>
        <topology evidence="3">Single-pass type II membrane protein</topology>
    </subcellularLocation>
</comment>
<dbReference type="SMR" id="A0A8D1DCJ4"/>
<dbReference type="SMART" id="SM00239">
    <property type="entry name" value="C2"/>
    <property type="match status" value="7"/>
</dbReference>
<feature type="compositionally biased region" description="Basic and acidic residues" evidence="20">
    <location>
        <begin position="1977"/>
        <end position="1990"/>
    </location>
</feature>
<dbReference type="SMART" id="SM01200">
    <property type="entry name" value="FerA"/>
    <property type="match status" value="1"/>
</dbReference>
<evidence type="ECO:0000313" key="23">
    <source>
        <dbReference type="Ensembl" id="ENSSSCP00040004982.1"/>
    </source>
</evidence>
<dbReference type="PROSITE" id="PS50004">
    <property type="entry name" value="C2"/>
    <property type="match status" value="7"/>
</dbReference>
<feature type="domain" description="C2" evidence="22">
    <location>
        <begin position="1"/>
        <end position="101"/>
    </location>
</feature>
<keyword evidence="16" id="KW-0968">Cytoplasmic vesicle</keyword>
<dbReference type="InterPro" id="IPR012968">
    <property type="entry name" value="FerIin_dom"/>
</dbReference>
<feature type="domain" description="C2" evidence="22">
    <location>
        <begin position="339"/>
        <end position="474"/>
    </location>
</feature>
<dbReference type="Ensembl" id="ENSSSCT00050103073.1">
    <property type="protein sequence ID" value="ENSSSCP00050044997.1"/>
    <property type="gene ID" value="ENSSSCG00050075118.1"/>
</dbReference>
<dbReference type="InterPro" id="IPR037720">
    <property type="entry name" value="C2B_Ferlin"/>
</dbReference>
<evidence type="ECO:0000256" key="11">
    <source>
        <dbReference type="ARBA" id="ARBA00022968"/>
    </source>
</evidence>
<feature type="domain" description="C2" evidence="22">
    <location>
        <begin position="1536"/>
        <end position="1654"/>
    </location>
</feature>
<dbReference type="InterPro" id="IPR037722">
    <property type="entry name" value="C2C_Ferlin"/>
</dbReference>
<dbReference type="Pfam" id="PF22901">
    <property type="entry name" value="dsrm_Ferlin"/>
    <property type="match status" value="1"/>
</dbReference>
<evidence type="ECO:0000259" key="22">
    <source>
        <dbReference type="PROSITE" id="PS50004"/>
    </source>
</evidence>
<dbReference type="InterPro" id="IPR012560">
    <property type="entry name" value="Ferlin_A-domain"/>
</dbReference>
<dbReference type="InterPro" id="IPR037723">
    <property type="entry name" value="C2D_Ferlin"/>
</dbReference>
<keyword evidence="14 21" id="KW-0472">Membrane</keyword>
<evidence type="ECO:0000256" key="2">
    <source>
        <dbReference type="ARBA" id="ARBA00004483"/>
    </source>
</evidence>
<dbReference type="PANTHER" id="PTHR12546:SF55">
    <property type="entry name" value="MYOFERLIN"/>
    <property type="match status" value="1"/>
</dbReference>
<evidence type="ECO:0000256" key="7">
    <source>
        <dbReference type="ARBA" id="ARBA00022692"/>
    </source>
</evidence>
<dbReference type="InterPro" id="IPR037726">
    <property type="entry name" value="C2A_Ferlin"/>
</dbReference>
<evidence type="ECO:0000256" key="18">
    <source>
        <dbReference type="ARBA" id="ARBA00069206"/>
    </source>
</evidence>
<dbReference type="CDD" id="cd08374">
    <property type="entry name" value="C2F_Ferlin"/>
    <property type="match status" value="1"/>
</dbReference>
<evidence type="ECO:0000256" key="1">
    <source>
        <dbReference type="ARBA" id="ARBA00004401"/>
    </source>
</evidence>
<evidence type="ECO:0000256" key="19">
    <source>
        <dbReference type="ARBA" id="ARBA00079077"/>
    </source>
</evidence>
<dbReference type="FunFam" id="2.60.40.150:FF:000009">
    <property type="entry name" value="dysferlin isoform X2"/>
    <property type="match status" value="1"/>
</dbReference>
<evidence type="ECO:0000256" key="12">
    <source>
        <dbReference type="ARBA" id="ARBA00022989"/>
    </source>
</evidence>
<protein>
    <recommendedName>
        <fullName evidence="18">Myoferlin</fullName>
    </recommendedName>
    <alternativeName>
        <fullName evidence="19">Fer-1-like protein 3</fullName>
    </alternativeName>
</protein>
<proteinExistence type="inferred from homology"/>
<dbReference type="InterPro" id="IPR032362">
    <property type="entry name" value="Ferlin_C"/>
</dbReference>
<dbReference type="Pfam" id="PF08165">
    <property type="entry name" value="FerA"/>
    <property type="match status" value="1"/>
</dbReference>
<keyword evidence="5" id="KW-1003">Cell membrane</keyword>
<dbReference type="SMART" id="SM01202">
    <property type="entry name" value="FerI"/>
    <property type="match status" value="1"/>
</dbReference>
<feature type="domain" description="C2" evidence="22">
    <location>
        <begin position="1772"/>
        <end position="1920"/>
    </location>
</feature>
<feature type="transmembrane region" description="Helical" evidence="21">
    <location>
        <begin position="2026"/>
        <end position="2048"/>
    </location>
</feature>
<name>A0A8D1DCJ4_PIG</name>
<dbReference type="CDD" id="cd04037">
    <property type="entry name" value="C2E_Ferlin"/>
    <property type="match status" value="1"/>
</dbReference>
<comment type="function">
    <text evidence="17">Calcium/phospholipid-binding protein that plays a role in the plasmalemma repair mechanism of endothelial cells that permits rapid resealing of membranes disrupted by mechanical stress. Involved in endocytic recycling. Implicated in VEGF signal transduction by regulating the levels of the receptor KDR.</text>
</comment>
<dbReference type="CDD" id="cd04017">
    <property type="entry name" value="C2D_Ferlin"/>
    <property type="match status" value="1"/>
</dbReference>
<dbReference type="InterPro" id="IPR006614">
    <property type="entry name" value="Peroxin/Ferlin"/>
</dbReference>
<dbReference type="InterPro" id="IPR037724">
    <property type="entry name" value="C2E_Ferlin"/>
</dbReference>
<evidence type="ECO:0000256" key="13">
    <source>
        <dbReference type="ARBA" id="ARBA00022990"/>
    </source>
</evidence>
<evidence type="ECO:0000256" key="3">
    <source>
        <dbReference type="ARBA" id="ARBA00004499"/>
    </source>
</evidence>
<dbReference type="CDD" id="cd04018">
    <property type="entry name" value="C2C_Ferlin"/>
    <property type="match status" value="1"/>
</dbReference>
<dbReference type="FunFam" id="2.60.40.150:FF:000021">
    <property type="entry name" value="dysferlin isoform X2"/>
    <property type="match status" value="1"/>
</dbReference>
<dbReference type="SMART" id="SM01201">
    <property type="entry name" value="FerB"/>
    <property type="match status" value="1"/>
</dbReference>
<dbReference type="InterPro" id="IPR037721">
    <property type="entry name" value="Ferlin"/>
</dbReference>
<keyword evidence="12 21" id="KW-1133">Transmembrane helix</keyword>
<dbReference type="Pfam" id="PF08150">
    <property type="entry name" value="FerB"/>
    <property type="match status" value="1"/>
</dbReference>
<keyword evidence="15" id="KW-0539">Nucleus</keyword>
<dbReference type="GO" id="GO:0005543">
    <property type="term" value="F:phospholipid binding"/>
    <property type="evidence" value="ECO:0007669"/>
    <property type="project" value="UniProtKB-ARBA"/>
</dbReference>
<keyword evidence="9" id="KW-0677">Repeat</keyword>
<keyword evidence="6" id="KW-0597">Phosphoprotein</keyword>
<evidence type="ECO:0000256" key="6">
    <source>
        <dbReference type="ARBA" id="ARBA00022553"/>
    </source>
</evidence>
<keyword evidence="7 21" id="KW-0812">Transmembrane</keyword>
<dbReference type="PANTHER" id="PTHR12546">
    <property type="entry name" value="FER-1-LIKE"/>
    <property type="match status" value="1"/>
</dbReference>
<keyword evidence="11" id="KW-0735">Signal-anchor</keyword>
<evidence type="ECO:0000256" key="17">
    <source>
        <dbReference type="ARBA" id="ARBA00057975"/>
    </source>
</evidence>
<keyword evidence="13" id="KW-0007">Acetylation</keyword>
<dbReference type="GO" id="GO:0031965">
    <property type="term" value="C:nuclear membrane"/>
    <property type="evidence" value="ECO:0007669"/>
    <property type="project" value="UniProtKB-SubCell"/>
</dbReference>
<organism evidence="23 24">
    <name type="scientific">Sus scrofa</name>
    <name type="common">Pig</name>
    <dbReference type="NCBI Taxonomy" id="9823"/>
    <lineage>
        <taxon>Eukaryota</taxon>
        <taxon>Metazoa</taxon>
        <taxon>Chordata</taxon>
        <taxon>Craniata</taxon>
        <taxon>Vertebrata</taxon>
        <taxon>Euteleostomi</taxon>
        <taxon>Mammalia</taxon>
        <taxon>Eutheria</taxon>
        <taxon>Laurasiatheria</taxon>
        <taxon>Artiodactyla</taxon>
        <taxon>Suina</taxon>
        <taxon>Suidae</taxon>
        <taxon>Sus</taxon>
    </lineage>
</organism>
<dbReference type="GO" id="GO:0030659">
    <property type="term" value="C:cytoplasmic vesicle membrane"/>
    <property type="evidence" value="ECO:0007669"/>
    <property type="project" value="UniProtKB-SubCell"/>
</dbReference>
<dbReference type="InterPro" id="IPR037725">
    <property type="entry name" value="C2F_Ferlin"/>
</dbReference>
<feature type="domain" description="C2" evidence="22">
    <location>
        <begin position="183"/>
        <end position="300"/>
    </location>
</feature>
<feature type="region of interest" description="Disordered" evidence="20">
    <location>
        <begin position="123"/>
        <end position="193"/>
    </location>
</feature>
<feature type="region of interest" description="Disordered" evidence="20">
    <location>
        <begin position="1977"/>
        <end position="1999"/>
    </location>
</feature>
<dbReference type="InterPro" id="IPR035892">
    <property type="entry name" value="C2_domain_sf"/>
</dbReference>